<accession>A0ABZ1C2R3</accession>
<feature type="domain" description="VWFA" evidence="3">
    <location>
        <begin position="91"/>
        <end position="227"/>
    </location>
</feature>
<reference evidence="4 5" key="2">
    <citation type="submission" date="2023-12" db="EMBL/GenBank/DDBJ databases">
        <title>Description of an unclassified Opitutus bacterium of Verrucomicrobiota.</title>
        <authorList>
            <person name="Zhang D.-F."/>
        </authorList>
    </citation>
    <scope>NUCLEOTIDE SEQUENCE [LARGE SCALE GENOMIC DNA]</scope>
    <source>
        <strain evidence="4 5">WL0086</strain>
    </source>
</reference>
<evidence type="ECO:0000256" key="1">
    <source>
        <dbReference type="SAM" id="MobiDB-lite"/>
    </source>
</evidence>
<keyword evidence="2" id="KW-1133">Transmembrane helix</keyword>
<dbReference type="SUPFAM" id="SSF48452">
    <property type="entry name" value="TPR-like"/>
    <property type="match status" value="1"/>
</dbReference>
<dbReference type="PROSITE" id="PS50234">
    <property type="entry name" value="VWFA"/>
    <property type="match status" value="1"/>
</dbReference>
<dbReference type="InterPro" id="IPR002035">
    <property type="entry name" value="VWF_A"/>
</dbReference>
<evidence type="ECO:0000313" key="5">
    <source>
        <dbReference type="Proteomes" id="UP000738431"/>
    </source>
</evidence>
<feature type="transmembrane region" description="Helical" evidence="2">
    <location>
        <begin position="59"/>
        <end position="78"/>
    </location>
</feature>
<proteinExistence type="predicted"/>
<dbReference type="Proteomes" id="UP000738431">
    <property type="component" value="Chromosome"/>
</dbReference>
<sequence>MTFHYPLWLLLLPLLLGLGCWWWRWFRRRLEQRLAAFVAVRIYAPLLAATVQARRRRRFWLSIGAVALLALALARPLAGVRATAAPAEGVNLLIALDGSRSMLTEDVAPNRFERARRAVDNLVTNLGGDRAGLLFFSGQTTFVAPLTFDRTSLQLVSRGLTTELVGKGGSSLSDVIGRAAEFFREQVHASRVLVLVSDGEETEGDAVVAAEAAFREHGLRIFTVGVGTAAGGPIPVFERNARREWVRTGNVRDEARNEVISRRDANVLRRIAAVAGGEYLELDESPADFSAWRERSLAPLAAPLETIELSDLHEWYRVPLVLALLLLVGEMWLRRTESRKAQSMAKPGWVTADRKGATLALGLLLGFVGGGTPTLRAGLPEAQALIEAGQAEDAFELLRDEYLEAPEDLRRRYNYALGAYAAERFTVAVENFAELAESMDFEIEPRSRAQLGNSLYRLGERMRLSNPEGTVVQWEKALAAYRSAPEIALAQTNHPLAREQLIVLLLEMATARTAEGDAAARMRPEEGVPAWREAVARLEQAEEIAESPARRTAIMERQQAVTARIYDAFMRVGADKRRRAEMQRRSMLERAIGLIEGAVGDFENALDARPRDEAATRALAEATALLNPWRVEWGDQLHEQGRAAQAVAPADAITFWERAGVQYARVLQEAPAHGPALAGKARNDRALHDGHVALGDRSLQQAERSGLDPTERDALLEDALGRYQTALSYLPDQTATQEKAQTLGRRLTEVFVARGDADLTQGKALATEDLPAAIASLERAVQSFARALGFVPDHAGARAGKIEAETLLRQLREEDAREQRKMEGEGEEMSDPQDIEDPGDLALKLLDFDNENLASKKQQNLSAPENRPVKDW</sequence>
<feature type="compositionally biased region" description="Acidic residues" evidence="1">
    <location>
        <begin position="825"/>
        <end position="839"/>
    </location>
</feature>
<dbReference type="Gene3D" id="1.25.40.10">
    <property type="entry name" value="Tetratricopeptide repeat domain"/>
    <property type="match status" value="1"/>
</dbReference>
<feature type="region of interest" description="Disordered" evidence="1">
    <location>
        <begin position="815"/>
        <end position="848"/>
    </location>
</feature>
<keyword evidence="5" id="KW-1185">Reference proteome</keyword>
<dbReference type="Gene3D" id="3.40.50.410">
    <property type="entry name" value="von Willebrand factor, type A domain"/>
    <property type="match status" value="1"/>
</dbReference>
<protein>
    <submittedName>
        <fullName evidence="4">VWA domain-containing protein</fullName>
    </submittedName>
</protein>
<keyword evidence="2" id="KW-0472">Membrane</keyword>
<name>A0ABZ1C2R3_9BACT</name>
<dbReference type="InterPro" id="IPR036465">
    <property type="entry name" value="vWFA_dom_sf"/>
</dbReference>
<dbReference type="RefSeq" id="WP_221032580.1">
    <property type="nucleotide sequence ID" value="NZ_CP139781.1"/>
</dbReference>
<dbReference type="PANTHER" id="PTHR22550:SF14">
    <property type="entry name" value="VWFA DOMAIN-CONTAINING PROTEIN"/>
    <property type="match status" value="1"/>
</dbReference>
<evidence type="ECO:0000259" key="3">
    <source>
        <dbReference type="PROSITE" id="PS50234"/>
    </source>
</evidence>
<keyword evidence="2" id="KW-0812">Transmembrane</keyword>
<evidence type="ECO:0000313" key="4">
    <source>
        <dbReference type="EMBL" id="WRQ85761.1"/>
    </source>
</evidence>
<feature type="transmembrane region" description="Helical" evidence="2">
    <location>
        <begin position="6"/>
        <end position="23"/>
    </location>
</feature>
<dbReference type="PANTHER" id="PTHR22550">
    <property type="entry name" value="SPORE GERMINATION PROTEIN"/>
    <property type="match status" value="1"/>
</dbReference>
<reference evidence="4 5" key="1">
    <citation type="submission" date="2021-08" db="EMBL/GenBank/DDBJ databases">
        <authorList>
            <person name="Zhang D."/>
            <person name="Zhang A."/>
            <person name="Wang L."/>
        </authorList>
    </citation>
    <scope>NUCLEOTIDE SEQUENCE [LARGE SCALE GENOMIC DNA]</scope>
    <source>
        <strain evidence="4 5">WL0086</strain>
    </source>
</reference>
<evidence type="ECO:0000256" key="2">
    <source>
        <dbReference type="SAM" id="Phobius"/>
    </source>
</evidence>
<dbReference type="InterPro" id="IPR050768">
    <property type="entry name" value="UPF0353/GerABKA_families"/>
</dbReference>
<dbReference type="SMART" id="SM00327">
    <property type="entry name" value="VWA"/>
    <property type="match status" value="1"/>
</dbReference>
<dbReference type="SUPFAM" id="SSF53300">
    <property type="entry name" value="vWA-like"/>
    <property type="match status" value="1"/>
</dbReference>
<dbReference type="Pfam" id="PF13519">
    <property type="entry name" value="VWA_2"/>
    <property type="match status" value="1"/>
</dbReference>
<dbReference type="EMBL" id="CP139781">
    <property type="protein sequence ID" value="WRQ85761.1"/>
    <property type="molecule type" value="Genomic_DNA"/>
</dbReference>
<organism evidence="4 5">
    <name type="scientific">Actomonas aquatica</name>
    <dbReference type="NCBI Taxonomy" id="2866162"/>
    <lineage>
        <taxon>Bacteria</taxon>
        <taxon>Pseudomonadati</taxon>
        <taxon>Verrucomicrobiota</taxon>
        <taxon>Opitutia</taxon>
        <taxon>Opitutales</taxon>
        <taxon>Opitutaceae</taxon>
        <taxon>Actomonas</taxon>
    </lineage>
</organism>
<gene>
    <name evidence="4" type="ORF">K1X11_013195</name>
</gene>
<feature type="compositionally biased region" description="Basic and acidic residues" evidence="1">
    <location>
        <begin position="815"/>
        <end position="824"/>
    </location>
</feature>
<dbReference type="InterPro" id="IPR011990">
    <property type="entry name" value="TPR-like_helical_dom_sf"/>
</dbReference>